<name>A0A8H7VMG1_9FUNG</name>
<sequence length="260" mass="29348">MIATSPTNQFAVQGDEHKRTEPIPISSHYEEDDIATTTTSTGGATFSTVNDVDDTNTPVCFSATLPSINSFENQMLDTSNAQVSRYQNTYFMDGDNRFISLPTLGNTNTKAGSHISRLFEEWLENKIYRHPSSNVYDQHLPILEDSVELLAEDVLNKLKSRPQTMAGMSKVLIKVRTGHVYTYHQLQDGQPLITEDMEDFFQQFPLFVEIMIYTMGSDNNNTINNNISTTTTVDNTTELLLTVENAIINPENPYRIMDEI</sequence>
<feature type="region of interest" description="Disordered" evidence="1">
    <location>
        <begin position="1"/>
        <end position="26"/>
    </location>
</feature>
<evidence type="ECO:0000313" key="2">
    <source>
        <dbReference type="EMBL" id="KAG2221873.1"/>
    </source>
</evidence>
<reference evidence="2 3" key="1">
    <citation type="submission" date="2020-12" db="EMBL/GenBank/DDBJ databases">
        <title>Metabolic potential, ecology and presence of endohyphal bacteria is reflected in genomic diversity of Mucoromycotina.</title>
        <authorList>
            <person name="Muszewska A."/>
            <person name="Okrasinska A."/>
            <person name="Steczkiewicz K."/>
            <person name="Drgas O."/>
            <person name="Orlowska M."/>
            <person name="Perlinska-Lenart U."/>
            <person name="Aleksandrzak-Piekarczyk T."/>
            <person name="Szatraj K."/>
            <person name="Zielenkiewicz U."/>
            <person name="Pilsyk S."/>
            <person name="Malc E."/>
            <person name="Mieczkowski P."/>
            <person name="Kruszewska J.S."/>
            <person name="Biernat P."/>
            <person name="Pawlowska J."/>
        </authorList>
    </citation>
    <scope>NUCLEOTIDE SEQUENCE [LARGE SCALE GENOMIC DNA]</scope>
    <source>
        <strain evidence="2 3">CBS 142.35</strain>
    </source>
</reference>
<evidence type="ECO:0000313" key="3">
    <source>
        <dbReference type="Proteomes" id="UP000646827"/>
    </source>
</evidence>
<organism evidence="2 3">
    <name type="scientific">Circinella minor</name>
    <dbReference type="NCBI Taxonomy" id="1195481"/>
    <lineage>
        <taxon>Eukaryota</taxon>
        <taxon>Fungi</taxon>
        <taxon>Fungi incertae sedis</taxon>
        <taxon>Mucoromycota</taxon>
        <taxon>Mucoromycotina</taxon>
        <taxon>Mucoromycetes</taxon>
        <taxon>Mucorales</taxon>
        <taxon>Lichtheimiaceae</taxon>
        <taxon>Circinella</taxon>
    </lineage>
</organism>
<keyword evidence="3" id="KW-1185">Reference proteome</keyword>
<dbReference type="OrthoDB" id="5590091at2759"/>
<gene>
    <name evidence="2" type="ORF">INT45_012517</name>
</gene>
<dbReference type="EMBL" id="JAEPRB010000097">
    <property type="protein sequence ID" value="KAG2221873.1"/>
    <property type="molecule type" value="Genomic_DNA"/>
</dbReference>
<protein>
    <submittedName>
        <fullName evidence="2">Uncharacterized protein</fullName>
    </submittedName>
</protein>
<dbReference type="Proteomes" id="UP000646827">
    <property type="component" value="Unassembled WGS sequence"/>
</dbReference>
<accession>A0A8H7VMG1</accession>
<dbReference type="AlphaFoldDB" id="A0A8H7VMG1"/>
<feature type="compositionally biased region" description="Polar residues" evidence="1">
    <location>
        <begin position="1"/>
        <end position="11"/>
    </location>
</feature>
<evidence type="ECO:0000256" key="1">
    <source>
        <dbReference type="SAM" id="MobiDB-lite"/>
    </source>
</evidence>
<proteinExistence type="predicted"/>
<comment type="caution">
    <text evidence="2">The sequence shown here is derived from an EMBL/GenBank/DDBJ whole genome shotgun (WGS) entry which is preliminary data.</text>
</comment>